<dbReference type="Proteomes" id="UP000683507">
    <property type="component" value="Chromosome"/>
</dbReference>
<evidence type="ECO:0000313" key="3">
    <source>
        <dbReference type="Proteomes" id="UP000683507"/>
    </source>
</evidence>
<gene>
    <name evidence="2" type="ORF">CRYO30217_00008</name>
</gene>
<sequence>MSKYSNIVEYRVHLKGPEVQNGGSSGYKEIELVLDEDLKRLPNNSKLEERLKILISSNTGEIADRIWSIRVKKSSELTNSNNSESVSNESRNTKSSLIGSGLSSIGKGISNQMDKINAEEEAKEEREKAFIGGKVDEISNIQLSTDKDELENQLSELLSYGSTIPSSQLQIRKAVYNKSLLALNRLKQNGSTSASIFEEQVNKLKPKWYHKLSHFFDS</sequence>
<keyword evidence="3" id="KW-1185">Reference proteome</keyword>
<evidence type="ECO:0000313" key="2">
    <source>
        <dbReference type="EMBL" id="CAG5076254.1"/>
    </source>
</evidence>
<feature type="region of interest" description="Disordered" evidence="1">
    <location>
        <begin position="78"/>
        <end position="99"/>
    </location>
</feature>
<dbReference type="AlphaFoldDB" id="A0A916JIQ6"/>
<evidence type="ECO:0000256" key="1">
    <source>
        <dbReference type="SAM" id="MobiDB-lite"/>
    </source>
</evidence>
<dbReference type="KEGG" id="ptan:CRYO30217_00008"/>
<protein>
    <submittedName>
        <fullName evidence="2">Uncharacterized protein</fullName>
    </submittedName>
</protein>
<reference evidence="2" key="1">
    <citation type="submission" date="2021-04" db="EMBL/GenBank/DDBJ databases">
        <authorList>
            <person name="Rodrigo-Torres L."/>
            <person name="Arahal R. D."/>
            <person name="Lucena T."/>
        </authorList>
    </citation>
    <scope>NUCLEOTIDE SEQUENCE</scope>
    <source>
        <strain evidence="2">AS29M-1</strain>
    </source>
</reference>
<name>A0A916JIQ6_9FLAO</name>
<dbReference type="RefSeq" id="WP_258540256.1">
    <property type="nucleotide sequence ID" value="NZ_OU015584.1"/>
</dbReference>
<dbReference type="EMBL" id="OU015584">
    <property type="protein sequence ID" value="CAG5076254.1"/>
    <property type="molecule type" value="Genomic_DNA"/>
</dbReference>
<accession>A0A916JIQ6</accession>
<organism evidence="2 3">
    <name type="scientific">Parvicella tangerina</name>
    <dbReference type="NCBI Taxonomy" id="2829795"/>
    <lineage>
        <taxon>Bacteria</taxon>
        <taxon>Pseudomonadati</taxon>
        <taxon>Bacteroidota</taxon>
        <taxon>Flavobacteriia</taxon>
        <taxon>Flavobacteriales</taxon>
        <taxon>Parvicellaceae</taxon>
        <taxon>Parvicella</taxon>
    </lineage>
</organism>
<proteinExistence type="predicted"/>